<gene>
    <name evidence="2" type="ORF">K469DRAFT_573713</name>
</gene>
<dbReference type="AlphaFoldDB" id="A0A6A6E955"/>
<evidence type="ECO:0008006" key="4">
    <source>
        <dbReference type="Google" id="ProtNLM"/>
    </source>
</evidence>
<accession>A0A6A6E955</accession>
<evidence type="ECO:0000313" key="3">
    <source>
        <dbReference type="Proteomes" id="UP000800200"/>
    </source>
</evidence>
<dbReference type="EMBL" id="ML994630">
    <property type="protein sequence ID" value="KAF2186356.1"/>
    <property type="molecule type" value="Genomic_DNA"/>
</dbReference>
<dbReference type="OrthoDB" id="415825at2759"/>
<feature type="compositionally biased region" description="Basic residues" evidence="1">
    <location>
        <begin position="10"/>
        <end position="19"/>
    </location>
</feature>
<dbReference type="PANTHER" id="PTHR37540">
    <property type="entry name" value="TRANSCRIPTION FACTOR (ACR-2), PUTATIVE-RELATED-RELATED"/>
    <property type="match status" value="1"/>
</dbReference>
<protein>
    <recommendedName>
        <fullName evidence="4">Tachykinin family protein</fullName>
    </recommendedName>
</protein>
<sequence length="587" mass="64649">MTSPPGSNPTKKRLGRKRLPPLAPGPRLQFVVANHPDDFKADDTMRNIRSHVMYKHRAVEQRKSNSPGDRSKSREGSARPAITRTPSPMTTTSDGILEDNSALTVTRRRSTIWDGDFHSYMAQSAQMGQVRSLAARIISATTSEPARSAPPTFYEGREYPFPSSSSTGQELFASSSSAGQESLEDLKNLYLENMEFFRADRSWMEIVCSSRMSFLSHVSVTCVYQDVTEGYLDDSALTVYAKTKVLRMVKDSLQGFDTGSDDFTILSVLHLLISEVGGFDEDVFDVHQEGLVRIVHQRGGINNLGLNGAIATFLTLIILSFSVLRGHAEPAMLHEFFPSRRQSAVIETPPPVSPLFCPHGDLSSIYGSCSDGTYGILCDMHELTRTFIVRWSYVGDVFPPRSSSELASYDAHMQQIYTRLLLRPSTDDEATPDWVYESCRLTALIYCRSIVHGVPLAESGSVIHARSSGVDISDIAAHDTELTLLQALHNALDNTDKAGCWGDIMGGVFHWICLVGGSASWQSFPSAFGERDEFQTSGAWVKKNFALFAVKAALSPGFVHAAANVEAQRTMLQIQSLINLKRGIASQ</sequence>
<proteinExistence type="predicted"/>
<feature type="region of interest" description="Disordered" evidence="1">
    <location>
        <begin position="1"/>
        <end position="101"/>
    </location>
</feature>
<name>A0A6A6E955_9PEZI</name>
<keyword evidence="3" id="KW-1185">Reference proteome</keyword>
<dbReference type="Proteomes" id="UP000800200">
    <property type="component" value="Unassembled WGS sequence"/>
</dbReference>
<feature type="compositionally biased region" description="Polar residues" evidence="1">
    <location>
        <begin position="84"/>
        <end position="94"/>
    </location>
</feature>
<organism evidence="2 3">
    <name type="scientific">Zopfia rhizophila CBS 207.26</name>
    <dbReference type="NCBI Taxonomy" id="1314779"/>
    <lineage>
        <taxon>Eukaryota</taxon>
        <taxon>Fungi</taxon>
        <taxon>Dikarya</taxon>
        <taxon>Ascomycota</taxon>
        <taxon>Pezizomycotina</taxon>
        <taxon>Dothideomycetes</taxon>
        <taxon>Dothideomycetes incertae sedis</taxon>
        <taxon>Zopfiaceae</taxon>
        <taxon>Zopfia</taxon>
    </lineage>
</organism>
<feature type="compositionally biased region" description="Basic and acidic residues" evidence="1">
    <location>
        <begin position="35"/>
        <end position="46"/>
    </location>
</feature>
<evidence type="ECO:0000313" key="2">
    <source>
        <dbReference type="EMBL" id="KAF2186356.1"/>
    </source>
</evidence>
<dbReference type="InterPro" id="IPR021858">
    <property type="entry name" value="Fun_TF"/>
</dbReference>
<dbReference type="Pfam" id="PF11951">
    <property type="entry name" value="Fungal_trans_2"/>
    <property type="match status" value="1"/>
</dbReference>
<dbReference type="PANTHER" id="PTHR37540:SF5">
    <property type="entry name" value="TRANSCRIPTION FACTOR DOMAIN-CONTAINING PROTEIN"/>
    <property type="match status" value="1"/>
</dbReference>
<reference evidence="2" key="1">
    <citation type="journal article" date="2020" name="Stud. Mycol.">
        <title>101 Dothideomycetes genomes: a test case for predicting lifestyles and emergence of pathogens.</title>
        <authorList>
            <person name="Haridas S."/>
            <person name="Albert R."/>
            <person name="Binder M."/>
            <person name="Bloem J."/>
            <person name="Labutti K."/>
            <person name="Salamov A."/>
            <person name="Andreopoulos B."/>
            <person name="Baker S."/>
            <person name="Barry K."/>
            <person name="Bills G."/>
            <person name="Bluhm B."/>
            <person name="Cannon C."/>
            <person name="Castanera R."/>
            <person name="Culley D."/>
            <person name="Daum C."/>
            <person name="Ezra D."/>
            <person name="Gonzalez J."/>
            <person name="Henrissat B."/>
            <person name="Kuo A."/>
            <person name="Liang C."/>
            <person name="Lipzen A."/>
            <person name="Lutzoni F."/>
            <person name="Magnuson J."/>
            <person name="Mondo S."/>
            <person name="Nolan M."/>
            <person name="Ohm R."/>
            <person name="Pangilinan J."/>
            <person name="Park H.-J."/>
            <person name="Ramirez L."/>
            <person name="Alfaro M."/>
            <person name="Sun H."/>
            <person name="Tritt A."/>
            <person name="Yoshinaga Y."/>
            <person name="Zwiers L.-H."/>
            <person name="Turgeon B."/>
            <person name="Goodwin S."/>
            <person name="Spatafora J."/>
            <person name="Crous P."/>
            <person name="Grigoriev I."/>
        </authorList>
    </citation>
    <scope>NUCLEOTIDE SEQUENCE</scope>
    <source>
        <strain evidence="2">CBS 207.26</strain>
    </source>
</reference>
<evidence type="ECO:0000256" key="1">
    <source>
        <dbReference type="SAM" id="MobiDB-lite"/>
    </source>
</evidence>
<feature type="compositionally biased region" description="Basic and acidic residues" evidence="1">
    <location>
        <begin position="57"/>
        <end position="77"/>
    </location>
</feature>